<gene>
    <name evidence="1" type="ORF">J0S82_018545</name>
</gene>
<dbReference type="SUPFAM" id="SSF56808">
    <property type="entry name" value="Ribosomal protein L1"/>
    <property type="match status" value="1"/>
</dbReference>
<dbReference type="Gene3D" id="3.30.190.20">
    <property type="match status" value="1"/>
</dbReference>
<evidence type="ECO:0000313" key="2">
    <source>
        <dbReference type="Proteomes" id="UP000700334"/>
    </source>
</evidence>
<dbReference type="AlphaFoldDB" id="A0A8J6AQX5"/>
<evidence type="ECO:0000313" key="1">
    <source>
        <dbReference type="EMBL" id="KAG8521320.1"/>
    </source>
</evidence>
<accession>A0A8J6AQX5</accession>
<name>A0A8J6AQX5_GALPY</name>
<organism evidence="1 2">
    <name type="scientific">Galemys pyrenaicus</name>
    <name type="common">Iberian desman</name>
    <name type="synonym">Pyrenean desman</name>
    <dbReference type="NCBI Taxonomy" id="202257"/>
    <lineage>
        <taxon>Eukaryota</taxon>
        <taxon>Metazoa</taxon>
        <taxon>Chordata</taxon>
        <taxon>Craniata</taxon>
        <taxon>Vertebrata</taxon>
        <taxon>Euteleostomi</taxon>
        <taxon>Mammalia</taxon>
        <taxon>Eutheria</taxon>
        <taxon>Laurasiatheria</taxon>
        <taxon>Eulipotyphla</taxon>
        <taxon>Talpidae</taxon>
        <taxon>Galemys</taxon>
    </lineage>
</organism>
<reference evidence="1" key="1">
    <citation type="journal article" date="2021" name="Evol. Appl.">
        <title>The genome of the Pyrenean desman and the effects of bottlenecks and inbreeding on the genomic landscape of an endangered species.</title>
        <authorList>
            <person name="Escoda L."/>
            <person name="Castresana J."/>
        </authorList>
    </citation>
    <scope>NUCLEOTIDE SEQUENCE</scope>
    <source>
        <strain evidence="1">IBE-C5619</strain>
    </source>
</reference>
<comment type="caution">
    <text evidence="1">The sequence shown here is derived from an EMBL/GenBank/DDBJ whole genome shotgun (WGS) entry which is preliminary data.</text>
</comment>
<sequence length="117" mass="13497">YYEQQSSATPSRGGVGEFPHGNLCKDRKFLEMCVSWGASSTVARPRISPLWTLRHWKKLSENKLVMKLAWSEAHHQFQMKKVLCLAVAIGHMKMTNDELKKWQEIQASHIERTMGNL</sequence>
<keyword evidence="2" id="KW-1185">Reference proteome</keyword>
<dbReference type="Proteomes" id="UP000700334">
    <property type="component" value="Unassembled WGS sequence"/>
</dbReference>
<dbReference type="EMBL" id="JAGFMF010011478">
    <property type="protein sequence ID" value="KAG8521320.1"/>
    <property type="molecule type" value="Genomic_DNA"/>
</dbReference>
<protein>
    <submittedName>
        <fullName evidence="1">Uncharacterized protein</fullName>
    </submittedName>
</protein>
<proteinExistence type="predicted"/>
<feature type="non-terminal residue" evidence="1">
    <location>
        <position position="1"/>
    </location>
</feature>
<dbReference type="InterPro" id="IPR023674">
    <property type="entry name" value="Ribosomal_uL1-like"/>
</dbReference>
<dbReference type="OrthoDB" id="2449818at2759"/>
<feature type="non-terminal residue" evidence="1">
    <location>
        <position position="117"/>
    </location>
</feature>